<keyword evidence="2" id="KW-0472">Membrane</keyword>
<feature type="transmembrane region" description="Helical" evidence="2">
    <location>
        <begin position="457"/>
        <end position="480"/>
    </location>
</feature>
<name>A0ABT1A0A2_9PSEU</name>
<comment type="caution">
    <text evidence="4">The sequence shown here is derived from an EMBL/GenBank/DDBJ whole genome shotgun (WGS) entry which is preliminary data.</text>
</comment>
<evidence type="ECO:0000259" key="3">
    <source>
        <dbReference type="Pfam" id="PF01965"/>
    </source>
</evidence>
<accession>A0ABT1A0A2</accession>
<dbReference type="EMBL" id="JAGSOV010000034">
    <property type="protein sequence ID" value="MCO1656424.1"/>
    <property type="molecule type" value="Genomic_DNA"/>
</dbReference>
<dbReference type="PANTHER" id="PTHR43130:SF3">
    <property type="entry name" value="HTH-TYPE TRANSCRIPTIONAL REGULATOR RV1931C"/>
    <property type="match status" value="1"/>
</dbReference>
<reference evidence="4" key="1">
    <citation type="submission" date="2021-04" db="EMBL/GenBank/DDBJ databases">
        <title>Pseudonocardia sp. nov., isolated from sandy soil of mangrove forest.</title>
        <authorList>
            <person name="Zan Z."/>
            <person name="Huang R."/>
            <person name="Liu W."/>
        </authorList>
    </citation>
    <scope>NUCLEOTIDE SEQUENCE</scope>
    <source>
        <strain evidence="4">S2-4</strain>
    </source>
</reference>
<dbReference type="InterPro" id="IPR052158">
    <property type="entry name" value="INH-QAR"/>
</dbReference>
<dbReference type="SUPFAM" id="SSF52317">
    <property type="entry name" value="Class I glutamine amidotransferase-like"/>
    <property type="match status" value="2"/>
</dbReference>
<proteinExistence type="predicted"/>
<evidence type="ECO:0000256" key="1">
    <source>
        <dbReference type="SAM" id="MobiDB-lite"/>
    </source>
</evidence>
<sequence>MQNPPQLARVEPPPGTAPPVDGHRSRRDEYAAGHYGVRWALDGRRVVRGLVRGLVVLLAFLAVPAAVYTAGSTAYEQSRYAPPDAPGGAADAGAPVPAHDPARPTAVVVVGNGGANVADALVPYDVLAGTGAFNVYTVAPERRALPLLGGLDLVPHLSFAQLRERLGGAAPEVTVVPEMPVSGSDAEVTGWLRDTAGGGLVLGVCTGARLLADAGLLDGRPATTHWYRMDGLQQRHPQVDWQRGVRYVDDGDVITTGGLLSSVDGTLRVIERLLGTDAAAKAADAVGWPGYSPGTAAALPGSRVAPSEGILHLLNIGFRANGTTVGVVLSDGVGELELASAFAPYGEVKSARTLALAAGGDSIRSRHGLTFVPRADLDAAGRTDRLLVPGLAARPDPDVAAAARRAGVPVVQLHQQPGFAFEAALRDMAATTDVATTRWAAKILEYSQADLRPAGPAWPWAPALQVLFLGLVGVAAALAVEQVVRRVRAGRS</sequence>
<dbReference type="Gene3D" id="3.40.50.880">
    <property type="match status" value="2"/>
</dbReference>
<dbReference type="RefSeq" id="WP_252439122.1">
    <property type="nucleotide sequence ID" value="NZ_JAGSOV010000034.1"/>
</dbReference>
<organism evidence="4 5">
    <name type="scientific">Pseudonocardia humida</name>
    <dbReference type="NCBI Taxonomy" id="2800819"/>
    <lineage>
        <taxon>Bacteria</taxon>
        <taxon>Bacillati</taxon>
        <taxon>Actinomycetota</taxon>
        <taxon>Actinomycetes</taxon>
        <taxon>Pseudonocardiales</taxon>
        <taxon>Pseudonocardiaceae</taxon>
        <taxon>Pseudonocardia</taxon>
    </lineage>
</organism>
<evidence type="ECO:0000313" key="4">
    <source>
        <dbReference type="EMBL" id="MCO1656424.1"/>
    </source>
</evidence>
<dbReference type="Pfam" id="PF01965">
    <property type="entry name" value="DJ-1_PfpI"/>
    <property type="match status" value="1"/>
</dbReference>
<protein>
    <submittedName>
        <fullName evidence="4">DJ-1/PfpI family protein</fullName>
    </submittedName>
</protein>
<feature type="transmembrane region" description="Helical" evidence="2">
    <location>
        <begin position="50"/>
        <end position="71"/>
    </location>
</feature>
<feature type="domain" description="DJ-1/PfpI" evidence="3">
    <location>
        <begin position="108"/>
        <end position="259"/>
    </location>
</feature>
<dbReference type="InterPro" id="IPR002818">
    <property type="entry name" value="DJ-1/PfpI"/>
</dbReference>
<keyword evidence="2" id="KW-0812">Transmembrane</keyword>
<dbReference type="PANTHER" id="PTHR43130">
    <property type="entry name" value="ARAC-FAMILY TRANSCRIPTIONAL REGULATOR"/>
    <property type="match status" value="1"/>
</dbReference>
<dbReference type="Proteomes" id="UP001165283">
    <property type="component" value="Unassembled WGS sequence"/>
</dbReference>
<keyword evidence="5" id="KW-1185">Reference proteome</keyword>
<gene>
    <name evidence="4" type="ORF">KDL28_15285</name>
</gene>
<evidence type="ECO:0000313" key="5">
    <source>
        <dbReference type="Proteomes" id="UP001165283"/>
    </source>
</evidence>
<evidence type="ECO:0000256" key="2">
    <source>
        <dbReference type="SAM" id="Phobius"/>
    </source>
</evidence>
<dbReference type="InterPro" id="IPR029062">
    <property type="entry name" value="Class_I_gatase-like"/>
</dbReference>
<keyword evidence="2" id="KW-1133">Transmembrane helix</keyword>
<feature type="region of interest" description="Disordered" evidence="1">
    <location>
        <begin position="1"/>
        <end position="26"/>
    </location>
</feature>